<keyword evidence="10 11" id="KW-0784">Thiamine biosynthesis</keyword>
<keyword evidence="5 11" id="KW-0479">Metal-binding</keyword>
<evidence type="ECO:0000256" key="3">
    <source>
        <dbReference type="ARBA" id="ARBA00004868"/>
    </source>
</evidence>
<accession>A0ABR8PBH2</accession>
<evidence type="ECO:0000256" key="10">
    <source>
        <dbReference type="ARBA" id="ARBA00022977"/>
    </source>
</evidence>
<keyword evidence="9 11" id="KW-0460">Magnesium</keyword>
<evidence type="ECO:0000313" key="13">
    <source>
        <dbReference type="Proteomes" id="UP000616837"/>
    </source>
</evidence>
<comment type="cofactor">
    <cofactor evidence="2 11">
        <name>Mg(2+)</name>
        <dbReference type="ChEBI" id="CHEBI:18420"/>
    </cofactor>
</comment>
<evidence type="ECO:0000256" key="11">
    <source>
        <dbReference type="HAMAP-Rule" id="MF_00228"/>
    </source>
</evidence>
<dbReference type="Gene3D" id="3.40.1190.20">
    <property type="match status" value="1"/>
</dbReference>
<dbReference type="Pfam" id="PF02110">
    <property type="entry name" value="HK"/>
    <property type="match status" value="1"/>
</dbReference>
<dbReference type="PRINTS" id="PR01099">
    <property type="entry name" value="HYETHTZKNASE"/>
</dbReference>
<keyword evidence="8 11" id="KW-0067">ATP-binding</keyword>
<dbReference type="EC" id="2.7.1.50" evidence="11"/>
<sequence>MLTKLQLKLLDQVRQQNPVVLTIPNMVTPDKVADGLSAIGASPIMSLAPQEAAEMVKLANAITINLGTIHEEQANEITTILKNNQDQKPVVLDPVAIGASHYRLAFAKQLLQDHHFTVIRGNAGEIAALANVNWHSRGIDSGSGQADLLEIAKTVANKYHCIVVLTGKTDIITDGDNTFINQLSTGYFVTNVGSGDILSSVIAAYLGVSKDYYTAACTATTVFAATGVKAARESNGFGQWQVKFRDELASIKSSEVLSVL</sequence>
<keyword evidence="4 11" id="KW-0808">Transferase</keyword>
<dbReference type="GO" id="GO:0004417">
    <property type="term" value="F:hydroxyethylthiazole kinase activity"/>
    <property type="evidence" value="ECO:0007669"/>
    <property type="project" value="UniProtKB-EC"/>
</dbReference>
<keyword evidence="13" id="KW-1185">Reference proteome</keyword>
<feature type="binding site" evidence="11">
    <location>
        <position position="193"/>
    </location>
    <ligand>
        <name>substrate</name>
    </ligand>
</feature>
<comment type="function">
    <text evidence="11">Catalyzes the phosphorylation of the hydroxyl group of 4-methyl-5-beta-hydroxyethylthiazole (THZ).</text>
</comment>
<dbReference type="PIRSF" id="PIRSF000513">
    <property type="entry name" value="Thz_kinase"/>
    <property type="match status" value="1"/>
</dbReference>
<evidence type="ECO:0000256" key="6">
    <source>
        <dbReference type="ARBA" id="ARBA00022741"/>
    </source>
</evidence>
<evidence type="ECO:0000256" key="7">
    <source>
        <dbReference type="ARBA" id="ARBA00022777"/>
    </source>
</evidence>
<dbReference type="HAMAP" id="MF_00228">
    <property type="entry name" value="Thz_kinase"/>
    <property type="match status" value="1"/>
</dbReference>
<organism evidence="12 13">
    <name type="scientific">Limosilactobacillus avistercoris</name>
    <dbReference type="NCBI Taxonomy" id="2762243"/>
    <lineage>
        <taxon>Bacteria</taxon>
        <taxon>Bacillati</taxon>
        <taxon>Bacillota</taxon>
        <taxon>Bacilli</taxon>
        <taxon>Lactobacillales</taxon>
        <taxon>Lactobacillaceae</taxon>
        <taxon>Limosilactobacillus</taxon>
    </lineage>
</organism>
<evidence type="ECO:0000313" key="12">
    <source>
        <dbReference type="EMBL" id="MBD7894650.1"/>
    </source>
</evidence>
<protein>
    <recommendedName>
        <fullName evidence="11">Hydroxyethylthiazole kinase</fullName>
        <ecNumber evidence="11">2.7.1.50</ecNumber>
    </recommendedName>
    <alternativeName>
        <fullName evidence="11">4-methyl-5-beta-hydroxyethylthiazole kinase</fullName>
        <shortName evidence="11">TH kinase</shortName>
        <shortName evidence="11">Thz kinase</shortName>
    </alternativeName>
</protein>
<evidence type="ECO:0000256" key="9">
    <source>
        <dbReference type="ARBA" id="ARBA00022842"/>
    </source>
</evidence>
<comment type="similarity">
    <text evidence="11">Belongs to the Thz kinase family.</text>
</comment>
<keyword evidence="7 11" id="KW-0418">Kinase</keyword>
<name>A0ABR8PBH2_9LACO</name>
<gene>
    <name evidence="11 12" type="primary">thiM</name>
    <name evidence="12" type="ORF">H9564_02750</name>
</gene>
<feature type="binding site" evidence="11">
    <location>
        <position position="166"/>
    </location>
    <ligand>
        <name>ATP</name>
        <dbReference type="ChEBI" id="CHEBI:30616"/>
    </ligand>
</feature>
<proteinExistence type="inferred from homology"/>
<comment type="catalytic activity">
    <reaction evidence="1 11">
        <text>5-(2-hydroxyethyl)-4-methylthiazole + ATP = 4-methyl-5-(2-phosphooxyethyl)-thiazole + ADP + H(+)</text>
        <dbReference type="Rhea" id="RHEA:24212"/>
        <dbReference type="ChEBI" id="CHEBI:15378"/>
        <dbReference type="ChEBI" id="CHEBI:17957"/>
        <dbReference type="ChEBI" id="CHEBI:30616"/>
        <dbReference type="ChEBI" id="CHEBI:58296"/>
        <dbReference type="ChEBI" id="CHEBI:456216"/>
        <dbReference type="EC" id="2.7.1.50"/>
    </reaction>
</comment>
<evidence type="ECO:0000256" key="1">
    <source>
        <dbReference type="ARBA" id="ARBA00001771"/>
    </source>
</evidence>
<dbReference type="CDD" id="cd01170">
    <property type="entry name" value="THZ_kinase"/>
    <property type="match status" value="1"/>
</dbReference>
<evidence type="ECO:0000256" key="8">
    <source>
        <dbReference type="ARBA" id="ARBA00022840"/>
    </source>
</evidence>
<dbReference type="InterPro" id="IPR029056">
    <property type="entry name" value="Ribokinase-like"/>
</dbReference>
<dbReference type="Proteomes" id="UP000616837">
    <property type="component" value="Unassembled WGS sequence"/>
</dbReference>
<dbReference type="SUPFAM" id="SSF53613">
    <property type="entry name" value="Ribokinase-like"/>
    <property type="match status" value="1"/>
</dbReference>
<dbReference type="InterPro" id="IPR000417">
    <property type="entry name" value="Hyethyz_kinase"/>
</dbReference>
<keyword evidence="6 11" id="KW-0547">Nucleotide-binding</keyword>
<dbReference type="NCBIfam" id="NF006830">
    <property type="entry name" value="PRK09355.1"/>
    <property type="match status" value="1"/>
</dbReference>
<evidence type="ECO:0000256" key="4">
    <source>
        <dbReference type="ARBA" id="ARBA00022679"/>
    </source>
</evidence>
<evidence type="ECO:0000256" key="2">
    <source>
        <dbReference type="ARBA" id="ARBA00001946"/>
    </source>
</evidence>
<reference evidence="12 13" key="1">
    <citation type="submission" date="2020-08" db="EMBL/GenBank/DDBJ databases">
        <title>A Genomic Blueprint of the Chicken Gut Microbiome.</title>
        <authorList>
            <person name="Gilroy R."/>
            <person name="Ravi A."/>
            <person name="Getino M."/>
            <person name="Pursley I."/>
            <person name="Horton D.L."/>
            <person name="Alikhan N.-F."/>
            <person name="Baker D."/>
            <person name="Gharbi K."/>
            <person name="Hall N."/>
            <person name="Watson M."/>
            <person name="Adriaenssens E.M."/>
            <person name="Foster-Nyarko E."/>
            <person name="Jarju S."/>
            <person name="Secka A."/>
            <person name="Antonio M."/>
            <person name="Oren A."/>
            <person name="Chaudhuri R."/>
            <person name="La Ragione R.M."/>
            <person name="Hildebrand F."/>
            <person name="Pallen M.J."/>
        </authorList>
    </citation>
    <scope>NUCLEOTIDE SEQUENCE [LARGE SCALE GENOMIC DNA]</scope>
    <source>
        <strain evidence="12 13">Sa3CUN2</strain>
    </source>
</reference>
<feature type="binding site" evidence="11">
    <location>
        <position position="120"/>
    </location>
    <ligand>
        <name>ATP</name>
        <dbReference type="ChEBI" id="CHEBI:30616"/>
    </ligand>
</feature>
<comment type="pathway">
    <text evidence="3 11">Cofactor biosynthesis; thiamine diphosphate biosynthesis; 4-methyl-5-(2-phosphoethyl)-thiazole from 5-(2-hydroxyethyl)-4-methylthiazole: step 1/1.</text>
</comment>
<feature type="binding site" evidence="11">
    <location>
        <position position="45"/>
    </location>
    <ligand>
        <name>substrate</name>
    </ligand>
</feature>
<dbReference type="EMBL" id="JACSQW010000005">
    <property type="protein sequence ID" value="MBD7894650.1"/>
    <property type="molecule type" value="Genomic_DNA"/>
</dbReference>
<comment type="caution">
    <text evidence="12">The sequence shown here is derived from an EMBL/GenBank/DDBJ whole genome shotgun (WGS) entry which is preliminary data.</text>
</comment>
<evidence type="ECO:0000256" key="5">
    <source>
        <dbReference type="ARBA" id="ARBA00022723"/>
    </source>
</evidence>